<sequence length="421" mass="46986">MTEYCTENSEPRQVFGGPFDDQDVEHGYAEHGFCPASRAIYLLLDGTRRTEAVELAELALAEYSCQDRSSCVWYALLTLLYSDELLLADAHCTRLKEKQEWSYRTVPRMVLLLVEARICHLSGAHQQAFVLFDQLLRGIEPNEIREISVAWFAESLVSVGQYRRAEWLLADYGYLDSVSDCRSGKVHLLCVRGVISLCAGKMGAAVRDYVACDRLLSANGVRNGVVVPWRTRAACVENQLGRTTVAKRLVKNELSRARVWGAPSGVARALCSGVLLEEYRNPGNAANEAIGLLQSGHNRSDLPMLLTLLGKFLSNQNDIARGRQFLRQAIASGREFENEYWVGVADSALGGIEAPRKMTSQEFRVCRLASAGYSNGEIADKLSLTRRAIEYHLTSVYSKHGISGRREIEIMQSYFDEISLD</sequence>
<evidence type="ECO:0000313" key="3">
    <source>
        <dbReference type="Proteomes" id="UP000548304"/>
    </source>
</evidence>
<name>A0A852YQR2_9ACTN</name>
<keyword evidence="3" id="KW-1185">Reference proteome</keyword>
<protein>
    <submittedName>
        <fullName evidence="2">DNA-binding CsgD family transcriptional regulator</fullName>
    </submittedName>
</protein>
<dbReference type="InterPro" id="IPR036388">
    <property type="entry name" value="WH-like_DNA-bd_sf"/>
</dbReference>
<dbReference type="SMART" id="SM00421">
    <property type="entry name" value="HTH_LUXR"/>
    <property type="match status" value="1"/>
</dbReference>
<dbReference type="RefSeq" id="WP_179534091.1">
    <property type="nucleotide sequence ID" value="NZ_JACBYW010000001.1"/>
</dbReference>
<accession>A0A852YQR2</accession>
<dbReference type="GO" id="GO:0006355">
    <property type="term" value="P:regulation of DNA-templated transcription"/>
    <property type="evidence" value="ECO:0007669"/>
    <property type="project" value="InterPro"/>
</dbReference>
<dbReference type="Pfam" id="PF00196">
    <property type="entry name" value="GerE"/>
    <property type="match status" value="1"/>
</dbReference>
<comment type="caution">
    <text evidence="2">The sequence shown here is derived from an EMBL/GenBank/DDBJ whole genome shotgun (WGS) entry which is preliminary data.</text>
</comment>
<dbReference type="InterPro" id="IPR000792">
    <property type="entry name" value="Tscrpt_reg_LuxR_C"/>
</dbReference>
<dbReference type="EMBL" id="JACBYW010000001">
    <property type="protein sequence ID" value="NYH77584.1"/>
    <property type="molecule type" value="Genomic_DNA"/>
</dbReference>
<dbReference type="Gene3D" id="1.10.10.10">
    <property type="entry name" value="Winged helix-like DNA-binding domain superfamily/Winged helix DNA-binding domain"/>
    <property type="match status" value="1"/>
</dbReference>
<evidence type="ECO:0000313" key="2">
    <source>
        <dbReference type="EMBL" id="NYH77584.1"/>
    </source>
</evidence>
<dbReference type="AlphaFoldDB" id="A0A852YQR2"/>
<dbReference type="SUPFAM" id="SSF46894">
    <property type="entry name" value="C-terminal effector domain of the bipartite response regulators"/>
    <property type="match status" value="1"/>
</dbReference>
<proteinExistence type="predicted"/>
<reference evidence="2 3" key="1">
    <citation type="submission" date="2020-07" db="EMBL/GenBank/DDBJ databases">
        <title>Genomic Encyclopedia of Type Strains, Phase III (KMG-III): the genomes of soil and plant-associated and newly described type strains.</title>
        <authorList>
            <person name="Whitman W."/>
        </authorList>
    </citation>
    <scope>NUCLEOTIDE SEQUENCE [LARGE SCALE GENOMIC DNA]</scope>
    <source>
        <strain evidence="2 3">CECT 8576</strain>
    </source>
</reference>
<dbReference type="Proteomes" id="UP000548304">
    <property type="component" value="Unassembled WGS sequence"/>
</dbReference>
<gene>
    <name evidence="2" type="ORF">FHR84_000898</name>
</gene>
<organism evidence="2 3">
    <name type="scientific">Actinopolyspora biskrensis</name>
    <dbReference type="NCBI Taxonomy" id="1470178"/>
    <lineage>
        <taxon>Bacteria</taxon>
        <taxon>Bacillati</taxon>
        <taxon>Actinomycetota</taxon>
        <taxon>Actinomycetes</taxon>
        <taxon>Actinopolysporales</taxon>
        <taxon>Actinopolysporaceae</taxon>
        <taxon>Actinopolyspora</taxon>
    </lineage>
</organism>
<dbReference type="InterPro" id="IPR016032">
    <property type="entry name" value="Sig_transdc_resp-reg_C-effctor"/>
</dbReference>
<keyword evidence="2" id="KW-0238">DNA-binding</keyword>
<evidence type="ECO:0000259" key="1">
    <source>
        <dbReference type="SMART" id="SM00421"/>
    </source>
</evidence>
<dbReference type="GO" id="GO:0003677">
    <property type="term" value="F:DNA binding"/>
    <property type="evidence" value="ECO:0007669"/>
    <property type="project" value="UniProtKB-KW"/>
</dbReference>
<feature type="domain" description="HTH luxR-type" evidence="1">
    <location>
        <begin position="355"/>
        <end position="412"/>
    </location>
</feature>